<evidence type="ECO:0000259" key="1">
    <source>
        <dbReference type="Pfam" id="PF14028"/>
    </source>
</evidence>
<reference evidence="2 3" key="1">
    <citation type="submission" date="2023-01" db="EMBL/GenBank/DDBJ databases">
        <title>Draft genome sequence of Nocardiopsis sp. RSe5-2 isolated from halophytes.</title>
        <authorList>
            <person name="Duangmal K."/>
            <person name="Chantavorakit T."/>
        </authorList>
    </citation>
    <scope>NUCLEOTIDE SEQUENCE [LARGE SCALE GENOMIC DNA]</scope>
    <source>
        <strain evidence="2 3">RSe5-2</strain>
    </source>
</reference>
<keyword evidence="3" id="KW-1185">Reference proteome</keyword>
<evidence type="ECO:0000313" key="2">
    <source>
        <dbReference type="EMBL" id="MDA2810214.1"/>
    </source>
</evidence>
<gene>
    <name evidence="2" type="ORF">O4J56_06145</name>
</gene>
<comment type="caution">
    <text evidence="2">The sequence shown here is derived from an EMBL/GenBank/DDBJ whole genome shotgun (WGS) entry which is preliminary data.</text>
</comment>
<dbReference type="InterPro" id="IPR023809">
    <property type="entry name" value="Thiopep_bacteriocin_synth_dom"/>
</dbReference>
<feature type="domain" description="Thiopeptide-type bacteriocin biosynthesis" evidence="1">
    <location>
        <begin position="12"/>
        <end position="302"/>
    </location>
</feature>
<dbReference type="Pfam" id="PF14028">
    <property type="entry name" value="Lant_dehydr_C"/>
    <property type="match status" value="1"/>
</dbReference>
<name>A0ABT4U132_9ACTN</name>
<accession>A0ABT4U132</accession>
<sequence length="324" mass="35262">MSSTRTEPVGEWYPLHTYLPMSLQTGFLREVVRPAVRDAGMEGRVWFLRYWQGGPHIRLRLHRPTAAAAASVRSALEAGLPELTAEHRAEFDRQASLQPGLGELEGADPLEARAAGTVEHAVYSPEYAKYGGTTGLAVAEELYRATSGAVLDLIASRSDLELKAPAGLAIRTMAMALKGSGLDMKQSREFLGIYEEEWRRWVPPGYDDKWPGMYEKTRGKVVGLCRAVWCEGASDVFHDAYAAALESARAVQWGATGGDVQDLVLEETPYAHCLANYIHTTNNRLGILPAAEAFLAYVVQRAITDLQAAPDEAESAGEQGVATG</sequence>
<evidence type="ECO:0000313" key="3">
    <source>
        <dbReference type="Proteomes" id="UP001527866"/>
    </source>
</evidence>
<dbReference type="Proteomes" id="UP001527866">
    <property type="component" value="Unassembled WGS sequence"/>
</dbReference>
<dbReference type="EMBL" id="JAQFWQ010000011">
    <property type="protein sequence ID" value="MDA2810214.1"/>
    <property type="molecule type" value="Genomic_DNA"/>
</dbReference>
<organism evidence="2 3">
    <name type="scientific">Nocardiopsis endophytica</name>
    <dbReference type="NCBI Taxonomy" id="3018445"/>
    <lineage>
        <taxon>Bacteria</taxon>
        <taxon>Bacillati</taxon>
        <taxon>Actinomycetota</taxon>
        <taxon>Actinomycetes</taxon>
        <taxon>Streptosporangiales</taxon>
        <taxon>Nocardiopsidaceae</taxon>
        <taxon>Nocardiopsis</taxon>
    </lineage>
</organism>
<protein>
    <submittedName>
        <fullName evidence="2">Bacteriocin biosynthesis protein</fullName>
    </submittedName>
</protein>
<dbReference type="RefSeq" id="WP_270684223.1">
    <property type="nucleotide sequence ID" value="NZ_JAQFWQ010000011.1"/>
</dbReference>
<proteinExistence type="predicted"/>